<dbReference type="PROSITE" id="PS50943">
    <property type="entry name" value="HTH_CROC1"/>
    <property type="match status" value="1"/>
</dbReference>
<reference evidence="2" key="1">
    <citation type="submission" date="2017-10" db="EMBL/GenBank/DDBJ databases">
        <authorList>
            <person name="Colston S.M."/>
            <person name="Graf J."/>
        </authorList>
    </citation>
    <scope>NUCLEOTIDE SEQUENCE</scope>
    <source>
        <strain evidence="2">BAQ071013-135</strain>
    </source>
</reference>
<proteinExistence type="predicted"/>
<evidence type="ECO:0000313" key="2">
    <source>
        <dbReference type="EMBL" id="TND51966.1"/>
    </source>
</evidence>
<name>A0AAX2UNV5_AERVE</name>
<accession>A0AAX2UNV5</accession>
<evidence type="ECO:0000259" key="1">
    <source>
        <dbReference type="PROSITE" id="PS50943"/>
    </source>
</evidence>
<dbReference type="Proteomes" id="UP000796104">
    <property type="component" value="Unassembled WGS sequence"/>
</dbReference>
<dbReference type="InterPro" id="IPR001387">
    <property type="entry name" value="Cro/C1-type_HTH"/>
</dbReference>
<gene>
    <name evidence="2" type="ORF">CF123_17770</name>
</gene>
<dbReference type="InterPro" id="IPR010982">
    <property type="entry name" value="Lambda_DNA-bd_dom_sf"/>
</dbReference>
<protein>
    <recommendedName>
        <fullName evidence="1">HTH cro/C1-type domain-containing protein</fullName>
    </recommendedName>
</protein>
<reference evidence="2" key="2">
    <citation type="journal article" date="2019" name="PLoS ONE">
        <title>Identification and characterization of putative Aeromonas spp. T3SS effectors.</title>
        <authorList>
            <person name="Rangel L.T."/>
            <person name="Marden J."/>
            <person name="Colston S."/>
            <person name="Setubal J.C."/>
            <person name="Graf J."/>
            <person name="Gogarten J.P."/>
        </authorList>
    </citation>
    <scope>NUCLEOTIDE SEQUENCE</scope>
    <source>
        <strain evidence="2">BAQ071013-135</strain>
    </source>
</reference>
<dbReference type="CDD" id="cd00093">
    <property type="entry name" value="HTH_XRE"/>
    <property type="match status" value="1"/>
</dbReference>
<dbReference type="GO" id="GO:0003677">
    <property type="term" value="F:DNA binding"/>
    <property type="evidence" value="ECO:0007669"/>
    <property type="project" value="InterPro"/>
</dbReference>
<evidence type="ECO:0000313" key="3">
    <source>
        <dbReference type="Proteomes" id="UP000796104"/>
    </source>
</evidence>
<dbReference type="SUPFAM" id="SSF47413">
    <property type="entry name" value="lambda repressor-like DNA-binding domains"/>
    <property type="match status" value="1"/>
</dbReference>
<organism evidence="2 3">
    <name type="scientific">Aeromonas veronii</name>
    <dbReference type="NCBI Taxonomy" id="654"/>
    <lineage>
        <taxon>Bacteria</taxon>
        <taxon>Pseudomonadati</taxon>
        <taxon>Pseudomonadota</taxon>
        <taxon>Gammaproteobacteria</taxon>
        <taxon>Aeromonadales</taxon>
        <taxon>Aeromonadaceae</taxon>
        <taxon>Aeromonas</taxon>
    </lineage>
</organism>
<feature type="domain" description="HTH cro/C1-type" evidence="1">
    <location>
        <begin position="30"/>
        <end position="68"/>
    </location>
</feature>
<comment type="caution">
    <text evidence="2">The sequence shown here is derived from an EMBL/GenBank/DDBJ whole genome shotgun (WGS) entry which is preliminary data.</text>
</comment>
<dbReference type="Pfam" id="PF01381">
    <property type="entry name" value="HTH_3"/>
    <property type="match status" value="1"/>
</dbReference>
<sequence length="82" mass="9093">MAVTTAEIVERLQACRTVELSTRDITPTNIRAAREALDIPVGVMAMRLGVDRDTYSKWERGVCQPSASAVTTIRWFLAGRVL</sequence>
<dbReference type="AlphaFoldDB" id="A0AAX2UNV5"/>
<dbReference type="Gene3D" id="1.10.260.40">
    <property type="entry name" value="lambda repressor-like DNA-binding domains"/>
    <property type="match status" value="1"/>
</dbReference>
<dbReference type="EMBL" id="PDXJ01000025">
    <property type="protein sequence ID" value="TND51966.1"/>
    <property type="molecule type" value="Genomic_DNA"/>
</dbReference>